<name>A0A6S6VHL8_9PLEO</name>
<evidence type="ECO:0000256" key="2">
    <source>
        <dbReference type="ARBA" id="ARBA00008974"/>
    </source>
</evidence>
<evidence type="ECO:0000313" key="7">
    <source>
        <dbReference type="Proteomes" id="UP000472372"/>
    </source>
</evidence>
<protein>
    <submittedName>
        <fullName evidence="6">Uracil permease</fullName>
    </submittedName>
</protein>
<dbReference type="GO" id="GO:0015205">
    <property type="term" value="F:nucleobase transmembrane transporter activity"/>
    <property type="evidence" value="ECO:0007669"/>
    <property type="project" value="TreeGrafter"/>
</dbReference>
<evidence type="ECO:0000256" key="4">
    <source>
        <dbReference type="ARBA" id="ARBA00022989"/>
    </source>
</evidence>
<evidence type="ECO:0000313" key="6">
    <source>
        <dbReference type="EMBL" id="CAE7001099.1"/>
    </source>
</evidence>
<dbReference type="InterPro" id="IPR045225">
    <property type="entry name" value="Uracil/uridine/allantoin_perm"/>
</dbReference>
<keyword evidence="4" id="KW-1133">Transmembrane helix</keyword>
<dbReference type="GO" id="GO:0005886">
    <property type="term" value="C:plasma membrane"/>
    <property type="evidence" value="ECO:0007669"/>
    <property type="project" value="TreeGrafter"/>
</dbReference>
<sequence length="583" mass="65216">MALRNRLTTINRKIRLIGDDEKHEQTDAWSNRDLIPLPPERRTWGSFSFFGFWAIASLNIANWQTPGTFLGTSRYLDISVGKLTYSTAMGLSVPQSMLIIVVSNILIALFSTVIAWVGLKWHIGFTVQNRYSWGMMGSFIPLSQRILLNFIWNAVQCWNGGRLAAVCLTAIWPSYARMPNTFSANFPATTDQFVGFVVFWFLSTPFLWLRPERFHIPFLVVCTWCGLGMFAWMIWALVTAKGVGPLWYSGQQVPAGSMWSTSWLIMSGINQTIGGFAAGITNGSDFSRYATKRRSYIYGTITSCIITSVLVSLVGLVTAAAGQKIYGEVYWNPPDLLMKMMDNGNGSSGSRAGVFFLAAGFGFAAMFENICGNAVSGGIDLAGLFPRYINIRRGAIITFLAAWIVQPWQLINRATTFIQVLSSFSVFLAPIIGIMSCDYYLLRKRKIRLSHLYRTRDSIYYFSHGFNWRAIVAWICGWAPTIGGLVVTVRAEPHPSRPLVQLYYMAFLIGFFISAIVFYMLNLIVPIPDMDQMDSVDLYGTFTEAEAKRVGVAPLDENIIHGVLSRQISGEDIVVFRGQEKGV</sequence>
<comment type="subcellular location">
    <subcellularLocation>
        <location evidence="1">Membrane</location>
        <topology evidence="1">Multi-pass membrane protein</topology>
    </subcellularLocation>
</comment>
<evidence type="ECO:0000256" key="3">
    <source>
        <dbReference type="ARBA" id="ARBA00022692"/>
    </source>
</evidence>
<organism evidence="6 7">
    <name type="scientific">Pyrenophora teres f. teres</name>
    <dbReference type="NCBI Taxonomy" id="97479"/>
    <lineage>
        <taxon>Eukaryota</taxon>
        <taxon>Fungi</taxon>
        <taxon>Dikarya</taxon>
        <taxon>Ascomycota</taxon>
        <taxon>Pezizomycotina</taxon>
        <taxon>Dothideomycetes</taxon>
        <taxon>Pleosporomycetidae</taxon>
        <taxon>Pleosporales</taxon>
        <taxon>Pleosporineae</taxon>
        <taxon>Pleosporaceae</taxon>
        <taxon>Pyrenophora</taxon>
    </lineage>
</organism>
<proteinExistence type="inferred from homology"/>
<reference evidence="6" key="1">
    <citation type="submission" date="2021-02" db="EMBL/GenBank/DDBJ databases">
        <authorList>
            <person name="Syme A R."/>
            <person name="Syme A R."/>
            <person name="Moolhuijzen P."/>
        </authorList>
    </citation>
    <scope>NUCLEOTIDE SEQUENCE</scope>
    <source>
        <strain evidence="6">W1-1</strain>
    </source>
</reference>
<dbReference type="CDD" id="cd11482">
    <property type="entry name" value="SLC-NCS1sbd_NRT1-like"/>
    <property type="match status" value="1"/>
</dbReference>
<evidence type="ECO:0000256" key="5">
    <source>
        <dbReference type="ARBA" id="ARBA00023136"/>
    </source>
</evidence>
<dbReference type="Pfam" id="PF02133">
    <property type="entry name" value="Transp_cyt_pur"/>
    <property type="match status" value="1"/>
</dbReference>
<dbReference type="Proteomes" id="UP000472372">
    <property type="component" value="Chromosome 1"/>
</dbReference>
<comment type="similarity">
    <text evidence="2">Belongs to the purine-cytosine permease (2.A.39) family.</text>
</comment>
<dbReference type="PANTHER" id="PTHR30618:SF4">
    <property type="entry name" value="ALLANTOIN PERMEASE"/>
    <property type="match status" value="1"/>
</dbReference>
<gene>
    <name evidence="6" type="ORF">PTTW11_01191</name>
</gene>
<dbReference type="InterPro" id="IPR001248">
    <property type="entry name" value="Pur-cyt_permease"/>
</dbReference>
<dbReference type="Gene3D" id="1.10.4160.10">
    <property type="entry name" value="Hydantoin permease"/>
    <property type="match status" value="1"/>
</dbReference>
<keyword evidence="5" id="KW-0472">Membrane</keyword>
<dbReference type="AlphaFoldDB" id="A0A6S6VHL8"/>
<evidence type="ECO:0000256" key="1">
    <source>
        <dbReference type="ARBA" id="ARBA00004141"/>
    </source>
</evidence>
<keyword evidence="3" id="KW-0812">Transmembrane</keyword>
<accession>A0A6S6VHL8</accession>
<dbReference type="EMBL" id="HG992977">
    <property type="protein sequence ID" value="CAE7001099.1"/>
    <property type="molecule type" value="Genomic_DNA"/>
</dbReference>
<dbReference type="PANTHER" id="PTHR30618">
    <property type="entry name" value="NCS1 FAMILY PURINE/PYRIMIDINE TRANSPORTER"/>
    <property type="match status" value="1"/>
</dbReference>